<name>A0A6J7ILU6_9ZZZZ</name>
<dbReference type="GO" id="GO:0005737">
    <property type="term" value="C:cytoplasm"/>
    <property type="evidence" value="ECO:0007669"/>
    <property type="project" value="UniProtKB-SubCell"/>
</dbReference>
<feature type="domain" description="FAD/NAD(P)-binding" evidence="12">
    <location>
        <begin position="6"/>
        <end position="327"/>
    </location>
</feature>
<evidence type="ECO:0000256" key="6">
    <source>
        <dbReference type="ARBA" id="ARBA00022827"/>
    </source>
</evidence>
<evidence type="ECO:0000256" key="9">
    <source>
        <dbReference type="ARBA" id="ARBA00023157"/>
    </source>
</evidence>
<sequence>MTDTHFDTLVLGAGPGGYVAAIRAAQLGQKVAVVEEKYWGGVCLNVGCIPSKALLKNAELAHTLQHEKAKFGIEGDATMAFGPTHKRSRDVSAGIVKGVHFLMKKNKITEIDGWGTLTGPTGIDVEKDGQKTGYTFDNLIIAAGATVRLVPGVELSENVVTYEEQILTDQLPESIIIGGSGAIGVEFAYVMANFGVDVTIVEFLDRMVPTEDADISKELAKHYKKLGVKVLTSTAVKNVEDTGSGVKVTVAPAAGGDEQVLEAGKFLAAFGFAPRVKGYGLENTGVSVSERGAIEIDDFGRTNVDNVYAIGDCTGKMMLAHVAEAMGIVAAETINGAETMPVAFDFVPRATYCNPQIASFGYSEAQAKEKGYDVKTASFPFSANGKAMGLGEPIGFVKVVADAEHNEIIGAHMIGPNVTELLPVMTMAQQWDLTADEVARNVFAHPTLGEAVKEAVHGIAGHMINF</sequence>
<evidence type="ECO:0000256" key="2">
    <source>
        <dbReference type="ARBA" id="ARBA00004496"/>
    </source>
</evidence>
<feature type="domain" description="Pyridine nucleotide-disulphide oxidoreductase dimerisation" evidence="11">
    <location>
        <begin position="347"/>
        <end position="455"/>
    </location>
</feature>
<dbReference type="InterPro" id="IPR001100">
    <property type="entry name" value="Pyr_nuc-diS_OxRdtase"/>
</dbReference>
<comment type="subcellular location">
    <subcellularLocation>
        <location evidence="2">Cytoplasm</location>
    </subcellularLocation>
</comment>
<dbReference type="InterPro" id="IPR016156">
    <property type="entry name" value="FAD/NAD-linked_Rdtase_dimer_sf"/>
</dbReference>
<keyword evidence="9" id="KW-1015">Disulfide bond</keyword>
<dbReference type="InterPro" id="IPR050151">
    <property type="entry name" value="Class-I_Pyr_Nuc-Dis_Oxidored"/>
</dbReference>
<evidence type="ECO:0000313" key="13">
    <source>
        <dbReference type="EMBL" id="CAB4931741.1"/>
    </source>
</evidence>
<reference evidence="13" key="1">
    <citation type="submission" date="2020-05" db="EMBL/GenBank/DDBJ databases">
        <authorList>
            <person name="Chiriac C."/>
            <person name="Salcher M."/>
            <person name="Ghai R."/>
            <person name="Kavagutti S V."/>
        </authorList>
    </citation>
    <scope>NUCLEOTIDE SEQUENCE</scope>
</reference>
<dbReference type="PANTHER" id="PTHR22912">
    <property type="entry name" value="DISULFIDE OXIDOREDUCTASE"/>
    <property type="match status" value="1"/>
</dbReference>
<comment type="cofactor">
    <cofactor evidence="1">
        <name>FAD</name>
        <dbReference type="ChEBI" id="CHEBI:57692"/>
    </cofactor>
</comment>
<dbReference type="Gene3D" id="3.50.50.60">
    <property type="entry name" value="FAD/NAD(P)-binding domain"/>
    <property type="match status" value="2"/>
</dbReference>
<evidence type="ECO:0000256" key="7">
    <source>
        <dbReference type="ARBA" id="ARBA00023002"/>
    </source>
</evidence>
<dbReference type="PANTHER" id="PTHR22912:SF217">
    <property type="entry name" value="DIHYDROLIPOYL DEHYDROGENASE"/>
    <property type="match status" value="1"/>
</dbReference>
<dbReference type="PRINTS" id="PR00368">
    <property type="entry name" value="FADPNR"/>
</dbReference>
<dbReference type="GO" id="GO:0006103">
    <property type="term" value="P:2-oxoglutarate metabolic process"/>
    <property type="evidence" value="ECO:0007669"/>
    <property type="project" value="TreeGrafter"/>
</dbReference>
<keyword evidence="5" id="KW-0285">Flavoprotein</keyword>
<dbReference type="InterPro" id="IPR006258">
    <property type="entry name" value="Lipoamide_DH"/>
</dbReference>
<organism evidence="13">
    <name type="scientific">freshwater metagenome</name>
    <dbReference type="NCBI Taxonomy" id="449393"/>
    <lineage>
        <taxon>unclassified sequences</taxon>
        <taxon>metagenomes</taxon>
        <taxon>ecological metagenomes</taxon>
    </lineage>
</organism>
<dbReference type="Pfam" id="PF02852">
    <property type="entry name" value="Pyr_redox_dim"/>
    <property type="match status" value="1"/>
</dbReference>
<evidence type="ECO:0000256" key="10">
    <source>
        <dbReference type="ARBA" id="ARBA00023284"/>
    </source>
</evidence>
<dbReference type="GO" id="GO:0004148">
    <property type="term" value="F:dihydrolipoyl dehydrogenase (NADH) activity"/>
    <property type="evidence" value="ECO:0007669"/>
    <property type="project" value="InterPro"/>
</dbReference>
<keyword evidence="4" id="KW-0963">Cytoplasm</keyword>
<dbReference type="Gene3D" id="3.30.390.30">
    <property type="match status" value="1"/>
</dbReference>
<dbReference type="InterPro" id="IPR023753">
    <property type="entry name" value="FAD/NAD-binding_dom"/>
</dbReference>
<dbReference type="FunFam" id="3.30.390.30:FF:000001">
    <property type="entry name" value="Dihydrolipoyl dehydrogenase"/>
    <property type="match status" value="1"/>
</dbReference>
<evidence type="ECO:0000259" key="11">
    <source>
        <dbReference type="Pfam" id="PF02852"/>
    </source>
</evidence>
<dbReference type="SUPFAM" id="SSF55424">
    <property type="entry name" value="FAD/NAD-linked reductases, dimerisation (C-terminal) domain"/>
    <property type="match status" value="1"/>
</dbReference>
<dbReference type="Pfam" id="PF07992">
    <property type="entry name" value="Pyr_redox_2"/>
    <property type="match status" value="1"/>
</dbReference>
<dbReference type="AlphaFoldDB" id="A0A6J7ILU6"/>
<dbReference type="PRINTS" id="PR00411">
    <property type="entry name" value="PNDRDTASEI"/>
</dbReference>
<dbReference type="PIRSF" id="PIRSF000350">
    <property type="entry name" value="Mercury_reductase_MerA"/>
    <property type="match status" value="1"/>
</dbReference>
<dbReference type="PROSITE" id="PS00076">
    <property type="entry name" value="PYRIDINE_REDOX_1"/>
    <property type="match status" value="1"/>
</dbReference>
<evidence type="ECO:0000256" key="5">
    <source>
        <dbReference type="ARBA" id="ARBA00022630"/>
    </source>
</evidence>
<accession>A0A6J7ILU6</accession>
<keyword evidence="8" id="KW-0520">NAD</keyword>
<dbReference type="InterPro" id="IPR036188">
    <property type="entry name" value="FAD/NAD-bd_sf"/>
</dbReference>
<evidence type="ECO:0000259" key="12">
    <source>
        <dbReference type="Pfam" id="PF07992"/>
    </source>
</evidence>
<dbReference type="GO" id="GO:0050660">
    <property type="term" value="F:flavin adenine dinucleotide binding"/>
    <property type="evidence" value="ECO:0007669"/>
    <property type="project" value="InterPro"/>
</dbReference>
<evidence type="ECO:0000256" key="1">
    <source>
        <dbReference type="ARBA" id="ARBA00001974"/>
    </source>
</evidence>
<evidence type="ECO:0000256" key="3">
    <source>
        <dbReference type="ARBA" id="ARBA00007532"/>
    </source>
</evidence>
<evidence type="ECO:0000256" key="8">
    <source>
        <dbReference type="ARBA" id="ARBA00023027"/>
    </source>
</evidence>
<gene>
    <name evidence="13" type="ORF">UFOPK3662_01267</name>
</gene>
<comment type="similarity">
    <text evidence="3">Belongs to the class-I pyridine nucleotide-disulfide oxidoreductase family.</text>
</comment>
<dbReference type="SUPFAM" id="SSF51905">
    <property type="entry name" value="FAD/NAD(P)-binding domain"/>
    <property type="match status" value="1"/>
</dbReference>
<dbReference type="EMBL" id="CAFBMW010000008">
    <property type="protein sequence ID" value="CAB4931741.1"/>
    <property type="molecule type" value="Genomic_DNA"/>
</dbReference>
<evidence type="ECO:0000256" key="4">
    <source>
        <dbReference type="ARBA" id="ARBA00022490"/>
    </source>
</evidence>
<dbReference type="InterPro" id="IPR004099">
    <property type="entry name" value="Pyr_nucl-diS_OxRdtase_dimer"/>
</dbReference>
<keyword evidence="7" id="KW-0560">Oxidoreductase</keyword>
<protein>
    <submittedName>
        <fullName evidence="13">Unannotated protein</fullName>
    </submittedName>
</protein>
<keyword evidence="10" id="KW-0676">Redox-active center</keyword>
<keyword evidence="6" id="KW-0274">FAD</keyword>
<dbReference type="InterPro" id="IPR012999">
    <property type="entry name" value="Pyr_OxRdtase_I_AS"/>
</dbReference>
<proteinExistence type="inferred from homology"/>
<dbReference type="NCBIfam" id="TIGR01350">
    <property type="entry name" value="lipoamide_DH"/>
    <property type="match status" value="1"/>
</dbReference>